<name>A0A9N9EHT9_9GLOM</name>
<dbReference type="EMBL" id="CAJVPQ010005737">
    <property type="protein sequence ID" value="CAG8674716.1"/>
    <property type="molecule type" value="Genomic_DNA"/>
</dbReference>
<dbReference type="Proteomes" id="UP000789570">
    <property type="component" value="Unassembled WGS sequence"/>
</dbReference>
<reference evidence="2" key="1">
    <citation type="submission" date="2021-06" db="EMBL/GenBank/DDBJ databases">
        <authorList>
            <person name="Kallberg Y."/>
            <person name="Tangrot J."/>
            <person name="Rosling A."/>
        </authorList>
    </citation>
    <scope>NUCLEOTIDE SEQUENCE</scope>
    <source>
        <strain evidence="2">UK204</strain>
    </source>
</reference>
<comment type="caution">
    <text evidence="2">The sequence shown here is derived from an EMBL/GenBank/DDBJ whole genome shotgun (WGS) entry which is preliminary data.</text>
</comment>
<keyword evidence="3" id="KW-1185">Reference proteome</keyword>
<accession>A0A9N9EHT9</accession>
<gene>
    <name evidence="2" type="ORF">FCALED_LOCUS12191</name>
</gene>
<sequence>MKLSKLLVCALLLFSLQSTSADAFLPQVKGIKFLTISGKCVITNVVSGAVLGIVTGPVGLYFNTATCTAIGYWQYSGPQETIAIVNDMLVDTIVSVASGGTLNTKNMRMLENVRKTCFTYITKNIGNNVAAKTAQSIGAKGLKYLGIGISNVQKTYSTPIINAVADSFFSNNAKRLVKNVKLV</sequence>
<evidence type="ECO:0000313" key="3">
    <source>
        <dbReference type="Proteomes" id="UP000789570"/>
    </source>
</evidence>
<protein>
    <submittedName>
        <fullName evidence="2">14996_t:CDS:1</fullName>
    </submittedName>
</protein>
<feature type="signal peptide" evidence="1">
    <location>
        <begin position="1"/>
        <end position="21"/>
    </location>
</feature>
<dbReference type="AlphaFoldDB" id="A0A9N9EHT9"/>
<organism evidence="2 3">
    <name type="scientific">Funneliformis caledonium</name>
    <dbReference type="NCBI Taxonomy" id="1117310"/>
    <lineage>
        <taxon>Eukaryota</taxon>
        <taxon>Fungi</taxon>
        <taxon>Fungi incertae sedis</taxon>
        <taxon>Mucoromycota</taxon>
        <taxon>Glomeromycotina</taxon>
        <taxon>Glomeromycetes</taxon>
        <taxon>Glomerales</taxon>
        <taxon>Glomeraceae</taxon>
        <taxon>Funneliformis</taxon>
    </lineage>
</organism>
<proteinExistence type="predicted"/>
<evidence type="ECO:0000256" key="1">
    <source>
        <dbReference type="SAM" id="SignalP"/>
    </source>
</evidence>
<keyword evidence="1" id="KW-0732">Signal</keyword>
<feature type="chain" id="PRO_5040434546" evidence="1">
    <location>
        <begin position="22"/>
        <end position="183"/>
    </location>
</feature>
<evidence type="ECO:0000313" key="2">
    <source>
        <dbReference type="EMBL" id="CAG8674716.1"/>
    </source>
</evidence>